<keyword evidence="4 6" id="KW-0539">Nucleus</keyword>
<proteinExistence type="inferred from homology"/>
<feature type="domain" description="DNA replication complex GINS protein PSF2 N-terminal" evidence="8">
    <location>
        <begin position="3"/>
        <end position="60"/>
    </location>
</feature>
<dbReference type="STRING" id="51511.ENSCSAVP00000015840"/>
<dbReference type="Proteomes" id="UP000007875">
    <property type="component" value="Unassembled WGS sequence"/>
</dbReference>
<dbReference type="Gene3D" id="1.20.58.1020">
    <property type="match status" value="1"/>
</dbReference>
<dbReference type="CDD" id="cd21694">
    <property type="entry name" value="GINS_B_Psf2"/>
    <property type="match status" value="1"/>
</dbReference>
<protein>
    <recommendedName>
        <fullName evidence="6">DNA replication complex GINS protein PSF2</fullName>
    </recommendedName>
</protein>
<evidence type="ECO:0000256" key="5">
    <source>
        <dbReference type="ARBA" id="ARBA00045258"/>
    </source>
</evidence>
<dbReference type="GO" id="GO:0006260">
    <property type="term" value="P:DNA replication"/>
    <property type="evidence" value="ECO:0007669"/>
    <property type="project" value="UniProtKB-KW"/>
</dbReference>
<evidence type="ECO:0000259" key="7">
    <source>
        <dbReference type="Pfam" id="PF05916"/>
    </source>
</evidence>
<dbReference type="AlphaFoldDB" id="H2ZE24"/>
<reference evidence="10" key="1">
    <citation type="submission" date="2003-08" db="EMBL/GenBank/DDBJ databases">
        <authorList>
            <person name="Birren B."/>
            <person name="Nusbaum C."/>
            <person name="Abebe A."/>
            <person name="Abouelleil A."/>
            <person name="Adekoya E."/>
            <person name="Ait-zahra M."/>
            <person name="Allen N."/>
            <person name="Allen T."/>
            <person name="An P."/>
            <person name="Anderson M."/>
            <person name="Anderson S."/>
            <person name="Arachchi H."/>
            <person name="Armbruster J."/>
            <person name="Bachantsang P."/>
            <person name="Baldwin J."/>
            <person name="Barry A."/>
            <person name="Bayul T."/>
            <person name="Blitshsteyn B."/>
            <person name="Bloom T."/>
            <person name="Blye J."/>
            <person name="Boguslavskiy L."/>
            <person name="Borowsky M."/>
            <person name="Boukhgalter B."/>
            <person name="Brunache A."/>
            <person name="Butler J."/>
            <person name="Calixte N."/>
            <person name="Calvo S."/>
            <person name="Camarata J."/>
            <person name="Campo K."/>
            <person name="Chang J."/>
            <person name="Cheshatsang Y."/>
            <person name="Citroen M."/>
            <person name="Collymore A."/>
            <person name="Considine T."/>
            <person name="Cook A."/>
            <person name="Cooke P."/>
            <person name="Corum B."/>
            <person name="Cuomo C."/>
            <person name="David R."/>
            <person name="Dawoe T."/>
            <person name="Degray S."/>
            <person name="Dodge S."/>
            <person name="Dooley K."/>
            <person name="Dorje P."/>
            <person name="Dorjee K."/>
            <person name="Dorris L."/>
            <person name="Duffey N."/>
            <person name="Dupes A."/>
            <person name="Elkins T."/>
            <person name="Engels R."/>
            <person name="Erickson J."/>
            <person name="Farina A."/>
            <person name="Faro S."/>
            <person name="Ferreira P."/>
            <person name="Fischer H."/>
            <person name="Fitzgerald M."/>
            <person name="Foley K."/>
            <person name="Gage D."/>
            <person name="Galagan J."/>
            <person name="Gearin G."/>
            <person name="Gnerre S."/>
            <person name="Gnirke A."/>
            <person name="Goyette A."/>
            <person name="Graham J."/>
            <person name="Grandbois E."/>
            <person name="Gyaltsen K."/>
            <person name="Hafez N."/>
            <person name="Hagopian D."/>
            <person name="Hagos B."/>
            <person name="Hall J."/>
            <person name="Hatcher B."/>
            <person name="Heller A."/>
            <person name="Higgins H."/>
            <person name="Honan T."/>
            <person name="Horn A."/>
            <person name="Houde N."/>
            <person name="Hughes L."/>
            <person name="Hulme W."/>
            <person name="Husby E."/>
            <person name="Iliev I."/>
            <person name="Jaffe D."/>
            <person name="Jones C."/>
            <person name="Kamal M."/>
            <person name="Kamat A."/>
            <person name="Kamvysselis M."/>
            <person name="Karlsson E."/>
            <person name="Kells C."/>
            <person name="Kieu A."/>
            <person name="Kisner P."/>
            <person name="Kodira C."/>
            <person name="Kulbokas E."/>
            <person name="Labutti K."/>
            <person name="Lama D."/>
            <person name="Landers T."/>
            <person name="Leger J."/>
            <person name="Levine S."/>
            <person name="Lewis D."/>
            <person name="Lewis T."/>
            <person name="Lindblad-toh K."/>
            <person name="Liu X."/>
            <person name="Lokyitsang T."/>
            <person name="Lokyitsang Y."/>
            <person name="Lucien O."/>
            <person name="Lui A."/>
            <person name="Ma L.J."/>
            <person name="Mabbitt R."/>
            <person name="Macdonald J."/>
            <person name="Maclean C."/>
            <person name="Major J."/>
            <person name="Manning J."/>
            <person name="Marabella R."/>
            <person name="Maru K."/>
            <person name="Matthews C."/>
            <person name="Mauceli E."/>
            <person name="Mccarthy M."/>
            <person name="Mcdonough S."/>
            <person name="Mcghee T."/>
            <person name="Meldrim J."/>
            <person name="Meneus L."/>
            <person name="Mesirov J."/>
            <person name="Mihalev A."/>
            <person name="Mihova T."/>
            <person name="Mikkelsen T."/>
            <person name="Mlenga V."/>
            <person name="Moru K."/>
            <person name="Mozes J."/>
            <person name="Mulrain L."/>
            <person name="Munson G."/>
            <person name="Naylor J."/>
            <person name="Newes C."/>
            <person name="Nguyen C."/>
            <person name="Nguyen N."/>
            <person name="Nguyen T."/>
            <person name="Nicol R."/>
            <person name="Nielsen C."/>
            <person name="Nizzari M."/>
            <person name="Norbu C."/>
            <person name="Norbu N."/>
            <person name="O'donnell P."/>
            <person name="Okoawo O."/>
            <person name="O'leary S."/>
            <person name="Omotosho B."/>
            <person name="O'neill K."/>
            <person name="Osman S."/>
            <person name="Parker S."/>
            <person name="Perrin D."/>
            <person name="Phunkhang P."/>
            <person name="Piqani B."/>
            <person name="Purcell S."/>
            <person name="Rachupka T."/>
            <person name="Ramasamy U."/>
            <person name="Rameau R."/>
            <person name="Ray V."/>
            <person name="Raymond C."/>
            <person name="Retta R."/>
            <person name="Richardson S."/>
            <person name="Rise C."/>
            <person name="Rodriguez J."/>
            <person name="Rogers J."/>
            <person name="Rogov P."/>
            <person name="Rutman M."/>
            <person name="Schupbach R."/>
            <person name="Seaman C."/>
            <person name="Settipalli S."/>
            <person name="Sharpe T."/>
            <person name="Sheridan J."/>
            <person name="Sherpa N."/>
            <person name="Shi J."/>
            <person name="Smirnov S."/>
            <person name="Smith C."/>
            <person name="Sougnez C."/>
            <person name="Spencer B."/>
            <person name="Stalker J."/>
            <person name="Stange-thomann N."/>
            <person name="Stavropoulos S."/>
            <person name="Stetson K."/>
            <person name="Stone C."/>
            <person name="Stone S."/>
            <person name="Stubbs M."/>
            <person name="Talamas J."/>
            <person name="Tchuinga P."/>
            <person name="Tenzing P."/>
            <person name="Tesfaye S."/>
            <person name="Theodore J."/>
            <person name="Thoulutsang Y."/>
            <person name="Topham K."/>
            <person name="Towey S."/>
            <person name="Tsamla T."/>
            <person name="Tsomo N."/>
            <person name="Vallee D."/>
            <person name="Vassiliev H."/>
            <person name="Venkataraman V."/>
            <person name="Vinson J."/>
            <person name="Vo A."/>
            <person name="Wade C."/>
            <person name="Wang S."/>
            <person name="Wangchuk T."/>
            <person name="Wangdi T."/>
            <person name="Whittaker C."/>
            <person name="Wilkinson J."/>
            <person name="Wu Y."/>
            <person name="Wyman D."/>
            <person name="Yadav S."/>
            <person name="Yang S."/>
            <person name="Yang X."/>
            <person name="Yeager S."/>
            <person name="Yee E."/>
            <person name="Young G."/>
            <person name="Zainoun J."/>
            <person name="Zembeck L."/>
            <person name="Zimmer A."/>
            <person name="Zody M."/>
            <person name="Lander E."/>
        </authorList>
    </citation>
    <scope>NUCLEOTIDE SEQUENCE [LARGE SCALE GENOMIC DNA]</scope>
</reference>
<dbReference type="InterPro" id="IPR036224">
    <property type="entry name" value="GINS_bundle-like_dom_sf"/>
</dbReference>
<comment type="subunit">
    <text evidence="6">Component of the GINS complex.</text>
</comment>
<keyword evidence="3 6" id="KW-0235">DNA replication</keyword>
<dbReference type="OMA" id="DSLNCMY"/>
<dbReference type="InterPro" id="IPR007257">
    <property type="entry name" value="GINS_Psf2"/>
</dbReference>
<dbReference type="InParanoid" id="H2ZE24"/>
<reference evidence="9" key="2">
    <citation type="submission" date="2025-08" db="UniProtKB">
        <authorList>
            <consortium name="Ensembl"/>
        </authorList>
    </citation>
    <scope>IDENTIFICATION</scope>
</reference>
<comment type="similarity">
    <text evidence="2 6">Belongs to the GINS2/PSF2 family.</text>
</comment>
<reference evidence="9" key="3">
    <citation type="submission" date="2025-09" db="UniProtKB">
        <authorList>
            <consortium name="Ensembl"/>
        </authorList>
    </citation>
    <scope>IDENTIFICATION</scope>
</reference>
<accession>H2ZE24</accession>
<feature type="domain" description="GINS subunit" evidence="7">
    <location>
        <begin position="65"/>
        <end position="169"/>
    </location>
</feature>
<evidence type="ECO:0000256" key="2">
    <source>
        <dbReference type="ARBA" id="ARBA00010565"/>
    </source>
</evidence>
<evidence type="ECO:0000256" key="6">
    <source>
        <dbReference type="PIRNR" id="PIRNR028998"/>
    </source>
</evidence>
<evidence type="ECO:0000256" key="1">
    <source>
        <dbReference type="ARBA" id="ARBA00004123"/>
    </source>
</evidence>
<dbReference type="SUPFAM" id="SSF160059">
    <property type="entry name" value="PriA/YqbF domain"/>
    <property type="match status" value="1"/>
</dbReference>
<dbReference type="Pfam" id="PF25005">
    <property type="entry name" value="PSF2_N"/>
    <property type="match status" value="1"/>
</dbReference>
<comment type="function">
    <text evidence="5">Required for correct functioning of the GINS complex, a complex that plays an essential role in the initiation of DNA replication, and progression of DNA replication forks. GINS complex is a core component of CDC45-MCM-GINS (CMG) helicase, the molecular machine that unwinds template DNA during replication, and around which the replisome is built.</text>
</comment>
<sequence>MEHSELEFSAEKQKLKIVPNFSMDKIYFISGDVGPFKAGLPIDVPLWLAISLRQRQKCVIHPPDWLNVATLQEIKESEMAAELFTKLPNEHFREISQLLLTHAKHNMHHADAIRTLVKDIWDIRAAKLRSSIDKFVHVQASHARIDNITRMEINLARPFLLDSLNHLHSLRRSKSL</sequence>
<dbReference type="FunFam" id="1.20.58.1020:FF:000001">
    <property type="entry name" value="DNA replication complex GINS protein PSF2"/>
    <property type="match status" value="1"/>
</dbReference>
<comment type="subcellular location">
    <subcellularLocation>
        <location evidence="1 6">Nucleus</location>
    </subcellularLocation>
</comment>
<evidence type="ECO:0000256" key="4">
    <source>
        <dbReference type="ARBA" id="ARBA00023242"/>
    </source>
</evidence>
<dbReference type="PIRSF" id="PIRSF028998">
    <property type="entry name" value="GINS_Psf2_subgr"/>
    <property type="match status" value="1"/>
</dbReference>
<dbReference type="Ensembl" id="ENSCSAVT00000016019.1">
    <property type="protein sequence ID" value="ENSCSAVP00000015840.1"/>
    <property type="gene ID" value="ENSCSAVG00000009311.1"/>
</dbReference>
<dbReference type="GO" id="GO:0000811">
    <property type="term" value="C:GINS complex"/>
    <property type="evidence" value="ECO:0007669"/>
    <property type="project" value="TreeGrafter"/>
</dbReference>
<evidence type="ECO:0000313" key="9">
    <source>
        <dbReference type="Ensembl" id="ENSCSAVP00000015840.1"/>
    </source>
</evidence>
<dbReference type="FunCoup" id="H2ZE24">
    <property type="interactions" value="241"/>
</dbReference>
<dbReference type="InterPro" id="IPR021151">
    <property type="entry name" value="GINS_A"/>
</dbReference>
<dbReference type="eggNOG" id="KOG4071">
    <property type="taxonomic scope" value="Eukaryota"/>
</dbReference>
<dbReference type="GO" id="GO:0071162">
    <property type="term" value="C:CMG complex"/>
    <property type="evidence" value="ECO:0007669"/>
    <property type="project" value="UniProtKB-ARBA"/>
</dbReference>
<evidence type="ECO:0000313" key="10">
    <source>
        <dbReference type="Proteomes" id="UP000007875"/>
    </source>
</evidence>
<dbReference type="SUPFAM" id="SSF158573">
    <property type="entry name" value="GINS helical bundle-like"/>
    <property type="match status" value="1"/>
</dbReference>
<dbReference type="CDD" id="cd11712">
    <property type="entry name" value="GINS_A_psf2"/>
    <property type="match status" value="1"/>
</dbReference>
<dbReference type="HOGENOM" id="CLU_078274_2_0_1"/>
<dbReference type="GO" id="GO:0000727">
    <property type="term" value="P:double-strand break repair via break-induced replication"/>
    <property type="evidence" value="ECO:0007669"/>
    <property type="project" value="TreeGrafter"/>
</dbReference>
<dbReference type="InterPro" id="IPR056784">
    <property type="entry name" value="PSF2_N"/>
</dbReference>
<dbReference type="FunFam" id="3.40.5.50:FF:000001">
    <property type="entry name" value="DNA replication complex GINS protein PSF2"/>
    <property type="match status" value="1"/>
</dbReference>
<name>H2ZE24_CIOSA</name>
<dbReference type="GeneTree" id="ENSGT00390000007838"/>
<dbReference type="Pfam" id="PF05916">
    <property type="entry name" value="Sld5"/>
    <property type="match status" value="1"/>
</dbReference>
<dbReference type="PANTHER" id="PTHR12772:SF0">
    <property type="entry name" value="DNA REPLICATION COMPLEX GINS PROTEIN PSF2"/>
    <property type="match status" value="1"/>
</dbReference>
<dbReference type="PANTHER" id="PTHR12772">
    <property type="entry name" value="DNA REPLICATION COMPLEX GINS PROTEIN PSF2"/>
    <property type="match status" value="1"/>
</dbReference>
<dbReference type="Gene3D" id="3.40.5.50">
    <property type="match status" value="1"/>
</dbReference>
<evidence type="ECO:0000259" key="8">
    <source>
        <dbReference type="Pfam" id="PF25005"/>
    </source>
</evidence>
<organism evidence="9 10">
    <name type="scientific">Ciona savignyi</name>
    <name type="common">Pacific transparent sea squirt</name>
    <dbReference type="NCBI Taxonomy" id="51511"/>
    <lineage>
        <taxon>Eukaryota</taxon>
        <taxon>Metazoa</taxon>
        <taxon>Chordata</taxon>
        <taxon>Tunicata</taxon>
        <taxon>Ascidiacea</taxon>
        <taxon>Phlebobranchia</taxon>
        <taxon>Cionidae</taxon>
        <taxon>Ciona</taxon>
    </lineage>
</organism>
<keyword evidence="10" id="KW-1185">Reference proteome</keyword>
<evidence type="ECO:0000256" key="3">
    <source>
        <dbReference type="ARBA" id="ARBA00022705"/>
    </source>
</evidence>